<feature type="domain" description="B box-type" evidence="13">
    <location>
        <begin position="444"/>
        <end position="490"/>
    </location>
</feature>
<dbReference type="InterPro" id="IPR005225">
    <property type="entry name" value="Small_GTP-bd"/>
</dbReference>
<dbReference type="PROSITE" id="PS50119">
    <property type="entry name" value="ZF_BBOX"/>
    <property type="match status" value="1"/>
</dbReference>
<dbReference type="SUPFAM" id="SSF52540">
    <property type="entry name" value="P-loop containing nucleoside triphosphate hydrolases"/>
    <property type="match status" value="1"/>
</dbReference>
<dbReference type="SMART" id="SM00178">
    <property type="entry name" value="SAR"/>
    <property type="match status" value="1"/>
</dbReference>
<dbReference type="FunFam" id="3.40.50.300:FF:000486">
    <property type="entry name" value="E3 ubiquitin-protein ligase TRIM23"/>
    <property type="match status" value="1"/>
</dbReference>
<dbReference type="PROSITE" id="PS00518">
    <property type="entry name" value="ZF_RING_1"/>
    <property type="match status" value="1"/>
</dbReference>
<keyword evidence="3 10" id="KW-0863">Zinc-finger</keyword>
<feature type="compositionally biased region" description="Low complexity" evidence="11">
    <location>
        <begin position="889"/>
        <end position="901"/>
    </location>
</feature>
<dbReference type="GO" id="GO:0005829">
    <property type="term" value="C:cytosol"/>
    <property type="evidence" value="ECO:0007669"/>
    <property type="project" value="TreeGrafter"/>
</dbReference>
<evidence type="ECO:0000256" key="1">
    <source>
        <dbReference type="ARBA" id="ARBA00022723"/>
    </source>
</evidence>
<dbReference type="Pfam" id="PF00025">
    <property type="entry name" value="Arf"/>
    <property type="match status" value="1"/>
</dbReference>
<dbReference type="GO" id="GO:0005525">
    <property type="term" value="F:GTP binding"/>
    <property type="evidence" value="ECO:0007669"/>
    <property type="project" value="UniProtKB-KW"/>
</dbReference>
<dbReference type="SUPFAM" id="SSF57845">
    <property type="entry name" value="B-box zinc-binding domain"/>
    <property type="match status" value="1"/>
</dbReference>
<evidence type="ECO:0000256" key="8">
    <source>
        <dbReference type="PIRSR" id="PIRSR606689-1"/>
    </source>
</evidence>
<keyword evidence="1 9" id="KW-0479">Metal-binding</keyword>
<evidence type="ECO:0000313" key="15">
    <source>
        <dbReference type="WBParaSite" id="maker-uti_cns_0011433-snap-gene-0.5-mRNA-1"/>
    </source>
</evidence>
<keyword evidence="4" id="KW-0862">Zinc</keyword>
<feature type="region of interest" description="Disordered" evidence="11">
    <location>
        <begin position="407"/>
        <end position="451"/>
    </location>
</feature>
<dbReference type="PANTHER" id="PTHR10996">
    <property type="entry name" value="2-HYDROXYACID DEHYDROGENASE-RELATED"/>
    <property type="match status" value="1"/>
</dbReference>
<dbReference type="InterPro" id="IPR050223">
    <property type="entry name" value="D-isomer_2-hydroxyacid_DH"/>
</dbReference>
<dbReference type="PROSITE" id="PS51419">
    <property type="entry name" value="RAB"/>
    <property type="match status" value="1"/>
</dbReference>
<dbReference type="InterPro" id="IPR006140">
    <property type="entry name" value="D-isomer_DH_NAD-bd"/>
</dbReference>
<feature type="compositionally biased region" description="Low complexity" evidence="11">
    <location>
        <begin position="908"/>
        <end position="920"/>
    </location>
</feature>
<dbReference type="InterPro" id="IPR001841">
    <property type="entry name" value="Znf_RING"/>
</dbReference>
<evidence type="ECO:0000256" key="4">
    <source>
        <dbReference type="ARBA" id="ARBA00022833"/>
    </source>
</evidence>
<proteinExistence type="predicted"/>
<dbReference type="AlphaFoldDB" id="A0A1I8IC80"/>
<feature type="binding site" evidence="8">
    <location>
        <position position="764"/>
    </location>
    <ligand>
        <name>GTP</name>
        <dbReference type="ChEBI" id="CHEBI:37565"/>
    </ligand>
</feature>
<sequence length="943" mass="101003">LQASAAAASRLRVLVTRQLPDKFTASLRRQLQHLEIVTWPSATQPVERKFLLDEAAKIDGLLCLLTDRVDAEFLGRVDPARFRAVSTMSVGVDHIDVAACRAAGVRIGYTPGVLTEGTADLALALLLATARRLPAAVETVRQPGAWGPWCPFDRLCGRGIGGSTVGLVGFGRIGQAVARRLSGFRPGRIVYTGPRPKPELAGPLNAEYVKFEQLLAESDFVVICCPGTPDTRHLFNKEAFKLMRPDSILINVSRGTVVKQSDLHEALSSGSIGAAGLNVTDPEPLPSDSPLLSLPNCVVLPHIGSADVATREAMAQLAAVECRLCNEGFDMQGDLLPRLLACGHSVCHRCLRQLPVLQHHDGGGPGGCLLCPFDRQPTPLPEAGVWGLKKNFALLEQLERLAVSSDSAVGASGGGDANSASAASGSGASSSTAAASPPPQPPSPPSVPCDENDSHTAELHCLVCSSNLCPDCARTTHSSRTLSQHSLVPVGQRPARIPRCRYHPMHAAELVCLEEACWRNSLMCYICKDYGRHVGHRHALLESELESVRSGLSASLSSVRAFAADLNEAARRLRACAEEIDRSETGTRAVAERQVEEYFEVLAKRVQQQRQAARTALQAHVQQRLSCVNTQLEQLADLLNGVTSATEQLSGALALPDLELLAAKPELAAAALTVAKQQADCADTLARLAPDASVPLTFTRDHRLHIGPKLEMRAVLLGLDGAGKTSILFRLKQNEFVSAVPTIGFNVETIECDNVKLTYWDVGGSPKLRPLWRHYYLNTQCLVFVIDSCDSARLEEAFNELTKLLQEPELKEASFLILANKQSSPGAITIEALMERFQLVKLCSTRSWHIQSCDAMTGQGLPEAVDWLSHQLVAACPAAEETADYSSHDGAVAPSADVVDSAADRAAEASADGQQQQQQQEDAIDSSNNGGGPLASPGLESDA</sequence>
<dbReference type="SMART" id="SM00184">
    <property type="entry name" value="RING"/>
    <property type="match status" value="1"/>
</dbReference>
<feature type="binding site" evidence="9">
    <location>
        <position position="725"/>
    </location>
    <ligand>
        <name>Mg(2+)</name>
        <dbReference type="ChEBI" id="CHEBI:18420"/>
    </ligand>
</feature>
<dbReference type="SUPFAM" id="SSF51735">
    <property type="entry name" value="NAD(P)-binding Rossmann-fold domains"/>
    <property type="match status" value="1"/>
</dbReference>
<dbReference type="CDD" id="cd00878">
    <property type="entry name" value="Arf_Arl"/>
    <property type="match status" value="1"/>
</dbReference>
<dbReference type="NCBIfam" id="TIGR00231">
    <property type="entry name" value="small_GTP"/>
    <property type="match status" value="1"/>
</dbReference>
<evidence type="ECO:0000256" key="11">
    <source>
        <dbReference type="SAM" id="MobiDB-lite"/>
    </source>
</evidence>
<evidence type="ECO:0000256" key="7">
    <source>
        <dbReference type="ARBA" id="ARBA00073306"/>
    </source>
</evidence>
<evidence type="ECO:0000256" key="3">
    <source>
        <dbReference type="ARBA" id="ARBA00022771"/>
    </source>
</evidence>
<accession>A0A1I8IC80</accession>
<dbReference type="GO" id="GO:0051287">
    <property type="term" value="F:NAD binding"/>
    <property type="evidence" value="ECO:0007669"/>
    <property type="project" value="InterPro"/>
</dbReference>
<dbReference type="CDD" id="cd19773">
    <property type="entry name" value="Bbox2_TRIM23_C-IX_rpt1"/>
    <property type="match status" value="1"/>
</dbReference>
<dbReference type="SUPFAM" id="SSF52283">
    <property type="entry name" value="Formate/glycerate dehydrogenase catalytic domain-like"/>
    <property type="match status" value="1"/>
</dbReference>
<dbReference type="GO" id="GO:0008270">
    <property type="term" value="F:zinc ion binding"/>
    <property type="evidence" value="ECO:0007669"/>
    <property type="project" value="UniProtKB-KW"/>
</dbReference>
<dbReference type="GO" id="GO:0030267">
    <property type="term" value="F:glyoxylate reductase (NADPH) activity"/>
    <property type="evidence" value="ECO:0007669"/>
    <property type="project" value="TreeGrafter"/>
</dbReference>
<dbReference type="InterPro" id="IPR017907">
    <property type="entry name" value="Znf_RING_CS"/>
</dbReference>
<feature type="region of interest" description="Disordered" evidence="11">
    <location>
        <begin position="887"/>
        <end position="943"/>
    </location>
</feature>
<feature type="binding site" evidence="8">
    <location>
        <begin position="718"/>
        <end position="725"/>
    </location>
    <ligand>
        <name>GTP</name>
        <dbReference type="ChEBI" id="CHEBI:37565"/>
    </ligand>
</feature>
<dbReference type="WBParaSite" id="maker-uti_cns_0011433-snap-gene-0.5-mRNA-1">
    <property type="protein sequence ID" value="maker-uti_cns_0011433-snap-gene-0.5-mRNA-1"/>
    <property type="gene ID" value="maker-uti_cns_0011433-snap-gene-0.5"/>
</dbReference>
<dbReference type="Pfam" id="PF00643">
    <property type="entry name" value="zf-B_box"/>
    <property type="match status" value="1"/>
</dbReference>
<keyword evidence="2 8" id="KW-0547">Nucleotide-binding</keyword>
<dbReference type="Gene3D" id="3.40.50.720">
    <property type="entry name" value="NAD(P)-binding Rossmann-like Domain"/>
    <property type="match status" value="2"/>
</dbReference>
<evidence type="ECO:0000256" key="2">
    <source>
        <dbReference type="ARBA" id="ARBA00022741"/>
    </source>
</evidence>
<dbReference type="Proteomes" id="UP000095280">
    <property type="component" value="Unplaced"/>
</dbReference>
<evidence type="ECO:0000259" key="12">
    <source>
        <dbReference type="PROSITE" id="PS50089"/>
    </source>
</evidence>
<dbReference type="PRINTS" id="PR00328">
    <property type="entry name" value="SAR1GTPBP"/>
</dbReference>
<feature type="domain" description="RING-type" evidence="12">
    <location>
        <begin position="322"/>
        <end position="375"/>
    </location>
</feature>
<dbReference type="Gene3D" id="3.40.50.300">
    <property type="entry name" value="P-loop containing nucleotide triphosphate hydrolases"/>
    <property type="match status" value="1"/>
</dbReference>
<name>A0A1I8IC80_9PLAT</name>
<dbReference type="SMART" id="SM00177">
    <property type="entry name" value="ARF"/>
    <property type="match status" value="1"/>
</dbReference>
<keyword evidence="5" id="KW-0560">Oxidoreductase</keyword>
<dbReference type="GO" id="GO:0003924">
    <property type="term" value="F:GTPase activity"/>
    <property type="evidence" value="ECO:0007669"/>
    <property type="project" value="InterPro"/>
</dbReference>
<feature type="binding site" evidence="9">
    <location>
        <position position="742"/>
    </location>
    <ligand>
        <name>Mg(2+)</name>
        <dbReference type="ChEBI" id="CHEBI:18420"/>
    </ligand>
</feature>
<keyword evidence="14" id="KW-1185">Reference proteome</keyword>
<dbReference type="InterPro" id="IPR006139">
    <property type="entry name" value="D-isomer_2_OHA_DH_cat_dom"/>
</dbReference>
<dbReference type="Pfam" id="PF00389">
    <property type="entry name" value="2-Hacid_dh"/>
    <property type="match status" value="1"/>
</dbReference>
<organism evidence="14 15">
    <name type="scientific">Macrostomum lignano</name>
    <dbReference type="NCBI Taxonomy" id="282301"/>
    <lineage>
        <taxon>Eukaryota</taxon>
        <taxon>Metazoa</taxon>
        <taxon>Spiralia</taxon>
        <taxon>Lophotrochozoa</taxon>
        <taxon>Platyhelminthes</taxon>
        <taxon>Rhabditophora</taxon>
        <taxon>Macrostomorpha</taxon>
        <taxon>Macrostomida</taxon>
        <taxon>Macrostomidae</taxon>
        <taxon>Macrostomum</taxon>
    </lineage>
</organism>
<dbReference type="PROSITE" id="PS51417">
    <property type="entry name" value="ARF"/>
    <property type="match status" value="1"/>
</dbReference>
<dbReference type="PANTHER" id="PTHR10996:SF277">
    <property type="entry name" value="GLYOXYLATE REDUCTASE_HYDROXYPYRUVATE REDUCTASE"/>
    <property type="match status" value="1"/>
</dbReference>
<dbReference type="PROSITE" id="PS50089">
    <property type="entry name" value="ZF_RING_2"/>
    <property type="match status" value="1"/>
</dbReference>
<dbReference type="GO" id="GO:0016618">
    <property type="term" value="F:hydroxypyruvate reductase [NAD(P)H] activity"/>
    <property type="evidence" value="ECO:0007669"/>
    <property type="project" value="TreeGrafter"/>
</dbReference>
<dbReference type="InterPro" id="IPR036291">
    <property type="entry name" value="NAD(P)-bd_dom_sf"/>
</dbReference>
<evidence type="ECO:0000313" key="14">
    <source>
        <dbReference type="Proteomes" id="UP000095280"/>
    </source>
</evidence>
<feature type="compositionally biased region" description="Pro residues" evidence="11">
    <location>
        <begin position="436"/>
        <end position="447"/>
    </location>
</feature>
<evidence type="ECO:0000256" key="10">
    <source>
        <dbReference type="PROSITE-ProRule" id="PRU00024"/>
    </source>
</evidence>
<keyword evidence="6 8" id="KW-0342">GTP-binding</keyword>
<dbReference type="SMART" id="SM00336">
    <property type="entry name" value="BBOX"/>
    <property type="match status" value="2"/>
</dbReference>
<evidence type="ECO:0000256" key="5">
    <source>
        <dbReference type="ARBA" id="ARBA00023002"/>
    </source>
</evidence>
<reference evidence="15" key="1">
    <citation type="submission" date="2016-11" db="UniProtKB">
        <authorList>
            <consortium name="WormBaseParasite"/>
        </authorList>
    </citation>
    <scope>IDENTIFICATION</scope>
</reference>
<dbReference type="CDD" id="cd19774">
    <property type="entry name" value="Bbox2_TRIM23_C-IX_rpt2"/>
    <property type="match status" value="1"/>
</dbReference>
<evidence type="ECO:0000259" key="13">
    <source>
        <dbReference type="PROSITE" id="PS50119"/>
    </source>
</evidence>
<feature type="compositionally biased region" description="Low complexity" evidence="11">
    <location>
        <begin position="417"/>
        <end position="435"/>
    </location>
</feature>
<dbReference type="SMART" id="SM00175">
    <property type="entry name" value="RAB"/>
    <property type="match status" value="1"/>
</dbReference>
<dbReference type="Pfam" id="PF02826">
    <property type="entry name" value="2-Hacid_dh_C"/>
    <property type="match status" value="1"/>
</dbReference>
<dbReference type="SUPFAM" id="SSF57850">
    <property type="entry name" value="RING/U-box"/>
    <property type="match status" value="1"/>
</dbReference>
<dbReference type="InterPro" id="IPR006689">
    <property type="entry name" value="Small_GTPase_ARF/SAR"/>
</dbReference>
<dbReference type="Gene3D" id="3.30.160.60">
    <property type="entry name" value="Classic Zinc Finger"/>
    <property type="match status" value="1"/>
</dbReference>
<dbReference type="CDD" id="cd05301">
    <property type="entry name" value="GDH"/>
    <property type="match status" value="1"/>
</dbReference>
<dbReference type="FunFam" id="3.40.50.720:FF:000026">
    <property type="entry name" value="Glyoxylate/hydroxypyruvate reductase B"/>
    <property type="match status" value="1"/>
</dbReference>
<protein>
    <recommendedName>
        <fullName evidence="7">Glyoxylate reductase/hydroxypyruvate reductase</fullName>
    </recommendedName>
</protein>
<evidence type="ECO:0000256" key="6">
    <source>
        <dbReference type="ARBA" id="ARBA00023134"/>
    </source>
</evidence>
<dbReference type="InterPro" id="IPR027417">
    <property type="entry name" value="P-loop_NTPase"/>
</dbReference>
<keyword evidence="9" id="KW-0460">Magnesium</keyword>
<evidence type="ECO:0000256" key="9">
    <source>
        <dbReference type="PIRSR" id="PIRSR606689-2"/>
    </source>
</evidence>
<dbReference type="InterPro" id="IPR000315">
    <property type="entry name" value="Znf_B-box"/>
</dbReference>